<keyword evidence="5" id="KW-0408">Iron</keyword>
<dbReference type="GO" id="GO:0020037">
    <property type="term" value="F:heme binding"/>
    <property type="evidence" value="ECO:0007669"/>
    <property type="project" value="InterPro"/>
</dbReference>
<evidence type="ECO:0000256" key="4">
    <source>
        <dbReference type="ARBA" id="ARBA00022982"/>
    </source>
</evidence>
<dbReference type="PRINTS" id="PR00607">
    <property type="entry name" value="CYTCHROMECIE"/>
</dbReference>
<accession>A0A939IM49</accession>
<feature type="domain" description="Cytochrome c" evidence="6">
    <location>
        <begin position="20"/>
        <end position="94"/>
    </location>
</feature>
<dbReference type="SUPFAM" id="SSF46626">
    <property type="entry name" value="Cytochrome c"/>
    <property type="match status" value="1"/>
</dbReference>
<dbReference type="AlphaFoldDB" id="A0A939IM49"/>
<dbReference type="InterPro" id="IPR036909">
    <property type="entry name" value="Cyt_c-like_dom_sf"/>
</dbReference>
<keyword evidence="2" id="KW-0349">Heme</keyword>
<evidence type="ECO:0000313" key="8">
    <source>
        <dbReference type="Proteomes" id="UP000664303"/>
    </source>
</evidence>
<proteinExistence type="predicted"/>
<dbReference type="EMBL" id="JAFKCZ010000022">
    <property type="protein sequence ID" value="MBN7799051.1"/>
    <property type="molecule type" value="Genomic_DNA"/>
</dbReference>
<dbReference type="PANTHER" id="PTHR40942">
    <property type="match status" value="1"/>
</dbReference>
<evidence type="ECO:0000256" key="2">
    <source>
        <dbReference type="ARBA" id="ARBA00022617"/>
    </source>
</evidence>
<dbReference type="Pfam" id="PF13442">
    <property type="entry name" value="Cytochrome_CBB3"/>
    <property type="match status" value="1"/>
</dbReference>
<dbReference type="Gene3D" id="1.10.760.10">
    <property type="entry name" value="Cytochrome c-like domain"/>
    <property type="match status" value="1"/>
</dbReference>
<keyword evidence="3" id="KW-0479">Metal-binding</keyword>
<dbReference type="GO" id="GO:0005506">
    <property type="term" value="F:iron ion binding"/>
    <property type="evidence" value="ECO:0007669"/>
    <property type="project" value="InterPro"/>
</dbReference>
<sequence>MPDPTRAVIDYAESALPADANLASIYERSCFTCHSRAGSGAPLTGHARDWEARAGKGGLDKLLRSTKQGLNAMPAMGLCFDCSDSELIAIIEFMARDAAE</sequence>
<evidence type="ECO:0000259" key="6">
    <source>
        <dbReference type="Pfam" id="PF13442"/>
    </source>
</evidence>
<comment type="caution">
    <text evidence="7">The sequence shown here is derived from an EMBL/GenBank/DDBJ whole genome shotgun (WGS) entry which is preliminary data.</text>
</comment>
<keyword evidence="1" id="KW-0813">Transport</keyword>
<keyword evidence="4" id="KW-0249">Electron transport</keyword>
<organism evidence="7 8">
    <name type="scientific">Parahaliea mediterranea</name>
    <dbReference type="NCBI Taxonomy" id="651086"/>
    <lineage>
        <taxon>Bacteria</taxon>
        <taxon>Pseudomonadati</taxon>
        <taxon>Pseudomonadota</taxon>
        <taxon>Gammaproteobacteria</taxon>
        <taxon>Cellvibrionales</taxon>
        <taxon>Halieaceae</taxon>
        <taxon>Parahaliea</taxon>
    </lineage>
</organism>
<dbReference type="PANTHER" id="PTHR40942:SF4">
    <property type="entry name" value="CYTOCHROME C5"/>
    <property type="match status" value="1"/>
</dbReference>
<evidence type="ECO:0000313" key="7">
    <source>
        <dbReference type="EMBL" id="MBN7799051.1"/>
    </source>
</evidence>
<evidence type="ECO:0000256" key="5">
    <source>
        <dbReference type="ARBA" id="ARBA00023004"/>
    </source>
</evidence>
<gene>
    <name evidence="7" type="ORF">JYP50_20810</name>
</gene>
<name>A0A939IM49_9GAMM</name>
<protein>
    <submittedName>
        <fullName evidence="7">Cytochrome c5 family protein</fullName>
    </submittedName>
</protein>
<evidence type="ECO:0000256" key="1">
    <source>
        <dbReference type="ARBA" id="ARBA00022448"/>
    </source>
</evidence>
<dbReference type="InterPro" id="IPR009056">
    <property type="entry name" value="Cyt_c-like_dom"/>
</dbReference>
<dbReference type="Proteomes" id="UP000664303">
    <property type="component" value="Unassembled WGS sequence"/>
</dbReference>
<dbReference type="GO" id="GO:0009055">
    <property type="term" value="F:electron transfer activity"/>
    <property type="evidence" value="ECO:0007669"/>
    <property type="project" value="InterPro"/>
</dbReference>
<reference evidence="7" key="1">
    <citation type="submission" date="2021-02" db="EMBL/GenBank/DDBJ databases">
        <title>PHA producing bacteria isolated from coastal sediment in Guangdong, Shenzhen.</title>
        <authorList>
            <person name="Zheng W."/>
            <person name="Yu S."/>
            <person name="Huang Y."/>
        </authorList>
    </citation>
    <scope>NUCLEOTIDE SEQUENCE</scope>
    <source>
        <strain evidence="7">TN14-10</strain>
    </source>
</reference>
<keyword evidence="8" id="KW-1185">Reference proteome</keyword>
<dbReference type="InterPro" id="IPR002323">
    <property type="entry name" value="Cyt_CIE"/>
</dbReference>
<evidence type="ECO:0000256" key="3">
    <source>
        <dbReference type="ARBA" id="ARBA00022723"/>
    </source>
</evidence>